<keyword evidence="9" id="KW-0862">Zinc</keyword>
<evidence type="ECO:0000259" key="13">
    <source>
        <dbReference type="PROSITE" id="PS50089"/>
    </source>
</evidence>
<keyword evidence="6" id="KW-0479">Metal-binding</keyword>
<dbReference type="GO" id="GO:0006511">
    <property type="term" value="P:ubiquitin-dependent protein catabolic process"/>
    <property type="evidence" value="ECO:0007669"/>
    <property type="project" value="TreeGrafter"/>
</dbReference>
<dbReference type="Proteomes" id="UP000504610">
    <property type="component" value="Chromosome 9"/>
</dbReference>
<keyword evidence="7 12" id="KW-0863">Zinc-finger</keyword>
<evidence type="ECO:0000313" key="14">
    <source>
        <dbReference type="Proteomes" id="UP000504610"/>
    </source>
</evidence>
<evidence type="ECO:0000256" key="12">
    <source>
        <dbReference type="PROSITE-ProRule" id="PRU00175"/>
    </source>
</evidence>
<comment type="subcellular location">
    <subcellularLocation>
        <location evidence="2">Membrane</location>
        <topology evidence="2">Multi-pass membrane protein</topology>
    </subcellularLocation>
</comment>
<evidence type="ECO:0000256" key="5">
    <source>
        <dbReference type="ARBA" id="ARBA00022692"/>
    </source>
</evidence>
<evidence type="ECO:0000256" key="7">
    <source>
        <dbReference type="ARBA" id="ARBA00022771"/>
    </source>
</evidence>
<evidence type="ECO:0000256" key="4">
    <source>
        <dbReference type="ARBA" id="ARBA00022679"/>
    </source>
</evidence>
<name>A0A6J0KLH1_RAPSA</name>
<evidence type="ECO:0000256" key="6">
    <source>
        <dbReference type="ARBA" id="ARBA00022723"/>
    </source>
</evidence>
<feature type="domain" description="RING-type" evidence="13">
    <location>
        <begin position="189"/>
        <end position="230"/>
    </location>
</feature>
<evidence type="ECO:0000256" key="2">
    <source>
        <dbReference type="ARBA" id="ARBA00004141"/>
    </source>
</evidence>
<dbReference type="RefSeq" id="XP_018448710.2">
    <property type="nucleotide sequence ID" value="XM_018593208.2"/>
</dbReference>
<dbReference type="CDD" id="cd16454">
    <property type="entry name" value="RING-H2_PA-TM-RING"/>
    <property type="match status" value="1"/>
</dbReference>
<reference evidence="15" key="2">
    <citation type="submission" date="2025-08" db="UniProtKB">
        <authorList>
            <consortium name="RefSeq"/>
        </authorList>
    </citation>
    <scope>IDENTIFICATION</scope>
    <source>
        <tissue evidence="15">Leaf</tissue>
    </source>
</reference>
<accession>A0A6J0KLH1</accession>
<evidence type="ECO:0000256" key="10">
    <source>
        <dbReference type="ARBA" id="ARBA00022989"/>
    </source>
</evidence>
<dbReference type="SUPFAM" id="SSF57850">
    <property type="entry name" value="RING/U-box"/>
    <property type="match status" value="1"/>
</dbReference>
<dbReference type="EC" id="2.3.2.27" evidence="3"/>
<dbReference type="PANTHER" id="PTHR45977:SF13">
    <property type="entry name" value="GB|AAF27103.1"/>
    <property type="match status" value="1"/>
</dbReference>
<organism evidence="14 15">
    <name type="scientific">Raphanus sativus</name>
    <name type="common">Radish</name>
    <name type="synonym">Raphanus raphanistrum var. sativus</name>
    <dbReference type="NCBI Taxonomy" id="3726"/>
    <lineage>
        <taxon>Eukaryota</taxon>
        <taxon>Viridiplantae</taxon>
        <taxon>Streptophyta</taxon>
        <taxon>Embryophyta</taxon>
        <taxon>Tracheophyta</taxon>
        <taxon>Spermatophyta</taxon>
        <taxon>Magnoliopsida</taxon>
        <taxon>eudicotyledons</taxon>
        <taxon>Gunneridae</taxon>
        <taxon>Pentapetalae</taxon>
        <taxon>rosids</taxon>
        <taxon>malvids</taxon>
        <taxon>Brassicales</taxon>
        <taxon>Brassicaceae</taxon>
        <taxon>Brassiceae</taxon>
        <taxon>Raphanus</taxon>
    </lineage>
</organism>
<dbReference type="SMART" id="SM00184">
    <property type="entry name" value="RING"/>
    <property type="match status" value="1"/>
</dbReference>
<keyword evidence="10" id="KW-1133">Transmembrane helix</keyword>
<dbReference type="OrthoDB" id="4348522at2759"/>
<protein>
    <recommendedName>
        <fullName evidence="3">RING-type E3 ubiquitin transferase</fullName>
        <ecNumber evidence="3">2.3.2.27</ecNumber>
    </recommendedName>
</protein>
<dbReference type="AlphaFoldDB" id="A0A6J0KLH1"/>
<dbReference type="PROSITE" id="PS50089">
    <property type="entry name" value="ZF_RING_2"/>
    <property type="match status" value="1"/>
</dbReference>
<gene>
    <name evidence="15" type="primary">LOC108820242</name>
</gene>
<proteinExistence type="predicted"/>
<dbReference type="InterPro" id="IPR001841">
    <property type="entry name" value="Znf_RING"/>
</dbReference>
<keyword evidence="14" id="KW-1185">Reference proteome</keyword>
<evidence type="ECO:0000313" key="15">
    <source>
        <dbReference type="RefSeq" id="XP_018448710.2"/>
    </source>
</evidence>
<evidence type="ECO:0000256" key="9">
    <source>
        <dbReference type="ARBA" id="ARBA00022833"/>
    </source>
</evidence>
<dbReference type="Gene3D" id="3.30.40.10">
    <property type="entry name" value="Zinc/RING finger domain, C3HC4 (zinc finger)"/>
    <property type="match status" value="1"/>
</dbReference>
<comment type="catalytic activity">
    <reaction evidence="1">
        <text>S-ubiquitinyl-[E2 ubiquitin-conjugating enzyme]-L-cysteine + [acceptor protein]-L-lysine = [E2 ubiquitin-conjugating enzyme]-L-cysteine + N(6)-ubiquitinyl-[acceptor protein]-L-lysine.</text>
        <dbReference type="EC" id="2.3.2.27"/>
    </reaction>
</comment>
<dbReference type="GeneID" id="108820242"/>
<sequence>MEIMEATPELNYQIEKNSELQESGTVLIYTEFVTQMDIDLMLDRSSFSCLLSSKELMEDDEEFLRKQELYHFLTESRVDELDAIVLMKILIQLAIEVTSSVEYFPHYALSIRLTFDVVPLRQESNLDESQIEEAIRASLDEYERSIRFRPVSKLGVSSLSRRIYKRKRKTSFNADSCRTKKTRITADRCTVCLEEFKTGRKIVTLDCGHEFDDECIVEWFKVNHVCPLCRFALPCEDDGLCSKN</sequence>
<dbReference type="GO" id="GO:0000325">
    <property type="term" value="C:plant-type vacuole"/>
    <property type="evidence" value="ECO:0007669"/>
    <property type="project" value="TreeGrafter"/>
</dbReference>
<evidence type="ECO:0000256" key="8">
    <source>
        <dbReference type="ARBA" id="ARBA00022786"/>
    </source>
</evidence>
<dbReference type="GO" id="GO:0061630">
    <property type="term" value="F:ubiquitin protein ligase activity"/>
    <property type="evidence" value="ECO:0007669"/>
    <property type="project" value="UniProtKB-EC"/>
</dbReference>
<dbReference type="InterPro" id="IPR013083">
    <property type="entry name" value="Znf_RING/FYVE/PHD"/>
</dbReference>
<dbReference type="Pfam" id="PF13639">
    <property type="entry name" value="zf-RING_2"/>
    <property type="match status" value="1"/>
</dbReference>
<reference evidence="14" key="1">
    <citation type="journal article" date="2019" name="Database">
        <title>The radish genome database (RadishGD): an integrated information resource for radish genomics.</title>
        <authorList>
            <person name="Yu H.J."/>
            <person name="Baek S."/>
            <person name="Lee Y.J."/>
            <person name="Cho A."/>
            <person name="Mun J.H."/>
        </authorList>
    </citation>
    <scope>NUCLEOTIDE SEQUENCE [LARGE SCALE GENOMIC DNA]</scope>
    <source>
        <strain evidence="14">cv. WK10039</strain>
    </source>
</reference>
<dbReference type="PANTHER" id="PTHR45977">
    <property type="entry name" value="TARGET OF ERK KINASE MPK-1"/>
    <property type="match status" value="1"/>
</dbReference>
<evidence type="ECO:0000256" key="11">
    <source>
        <dbReference type="ARBA" id="ARBA00023136"/>
    </source>
</evidence>
<keyword evidence="8" id="KW-0833">Ubl conjugation pathway</keyword>
<dbReference type="GO" id="GO:0016567">
    <property type="term" value="P:protein ubiquitination"/>
    <property type="evidence" value="ECO:0007669"/>
    <property type="project" value="TreeGrafter"/>
</dbReference>
<dbReference type="GO" id="GO:0008270">
    <property type="term" value="F:zinc ion binding"/>
    <property type="evidence" value="ECO:0007669"/>
    <property type="project" value="UniProtKB-KW"/>
</dbReference>
<dbReference type="KEGG" id="rsz:108820242"/>
<evidence type="ECO:0000256" key="1">
    <source>
        <dbReference type="ARBA" id="ARBA00000900"/>
    </source>
</evidence>
<dbReference type="GO" id="GO:0016020">
    <property type="term" value="C:membrane"/>
    <property type="evidence" value="ECO:0007669"/>
    <property type="project" value="UniProtKB-SubCell"/>
</dbReference>
<keyword evidence="5" id="KW-0812">Transmembrane</keyword>
<evidence type="ECO:0000256" key="3">
    <source>
        <dbReference type="ARBA" id="ARBA00012483"/>
    </source>
</evidence>
<keyword evidence="11" id="KW-0472">Membrane</keyword>
<keyword evidence="4" id="KW-0808">Transferase</keyword>